<gene>
    <name evidence="5" type="primary">jg9515</name>
    <name evidence="5" type="ORF">PAEG_LOCUS14339</name>
</gene>
<organism evidence="5 6">
    <name type="scientific">Pararge aegeria aegeria</name>
    <dbReference type="NCBI Taxonomy" id="348720"/>
    <lineage>
        <taxon>Eukaryota</taxon>
        <taxon>Metazoa</taxon>
        <taxon>Ecdysozoa</taxon>
        <taxon>Arthropoda</taxon>
        <taxon>Hexapoda</taxon>
        <taxon>Insecta</taxon>
        <taxon>Pterygota</taxon>
        <taxon>Neoptera</taxon>
        <taxon>Endopterygota</taxon>
        <taxon>Lepidoptera</taxon>
        <taxon>Glossata</taxon>
        <taxon>Ditrysia</taxon>
        <taxon>Papilionoidea</taxon>
        <taxon>Nymphalidae</taxon>
        <taxon>Satyrinae</taxon>
        <taxon>Satyrini</taxon>
        <taxon>Parargina</taxon>
        <taxon>Pararge</taxon>
    </lineage>
</organism>
<evidence type="ECO:0000256" key="4">
    <source>
        <dbReference type="SAM" id="SignalP"/>
    </source>
</evidence>
<dbReference type="GO" id="GO:0008010">
    <property type="term" value="F:structural constituent of chitin-based larval cuticle"/>
    <property type="evidence" value="ECO:0007669"/>
    <property type="project" value="TreeGrafter"/>
</dbReference>
<dbReference type="PANTHER" id="PTHR10380">
    <property type="entry name" value="CUTICLE PROTEIN"/>
    <property type="match status" value="1"/>
</dbReference>
<dbReference type="PANTHER" id="PTHR10380:SF192">
    <property type="entry name" value="GEO02312P1"/>
    <property type="match status" value="1"/>
</dbReference>
<dbReference type="PRINTS" id="PR00947">
    <property type="entry name" value="CUTICLE"/>
</dbReference>
<reference evidence="5" key="1">
    <citation type="submission" date="2022-03" db="EMBL/GenBank/DDBJ databases">
        <authorList>
            <person name="Lindestad O."/>
        </authorList>
    </citation>
    <scope>NUCLEOTIDE SEQUENCE</scope>
</reference>
<evidence type="ECO:0000256" key="1">
    <source>
        <dbReference type="ARBA" id="ARBA00022460"/>
    </source>
</evidence>
<dbReference type="PROSITE" id="PS51155">
    <property type="entry name" value="CHIT_BIND_RR_2"/>
    <property type="match status" value="1"/>
</dbReference>
<keyword evidence="1 3" id="KW-0193">Cuticle</keyword>
<evidence type="ECO:0000256" key="3">
    <source>
        <dbReference type="PROSITE-ProRule" id="PRU00497"/>
    </source>
</evidence>
<protein>
    <submittedName>
        <fullName evidence="5">Jg9515 protein</fullName>
    </submittedName>
</protein>
<feature type="chain" id="PRO_5035793711" evidence="4">
    <location>
        <begin position="22"/>
        <end position="156"/>
    </location>
</feature>
<keyword evidence="6" id="KW-1185">Reference proteome</keyword>
<proteinExistence type="predicted"/>
<dbReference type="GO" id="GO:0062129">
    <property type="term" value="C:chitin-based extracellular matrix"/>
    <property type="evidence" value="ECO:0007669"/>
    <property type="project" value="TreeGrafter"/>
</dbReference>
<evidence type="ECO:0000313" key="6">
    <source>
        <dbReference type="Proteomes" id="UP000838756"/>
    </source>
</evidence>
<dbReference type="Proteomes" id="UP000838756">
    <property type="component" value="Unassembled WGS sequence"/>
</dbReference>
<dbReference type="EMBL" id="CAKXAJ010025241">
    <property type="protein sequence ID" value="CAH2237023.1"/>
    <property type="molecule type" value="Genomic_DNA"/>
</dbReference>
<dbReference type="Pfam" id="PF00379">
    <property type="entry name" value="Chitin_bind_4"/>
    <property type="match status" value="1"/>
</dbReference>
<keyword evidence="2 4" id="KW-0732">Signal</keyword>
<dbReference type="InterPro" id="IPR000618">
    <property type="entry name" value="Insect_cuticle"/>
</dbReference>
<feature type="signal peptide" evidence="4">
    <location>
        <begin position="1"/>
        <end position="21"/>
    </location>
</feature>
<evidence type="ECO:0000313" key="5">
    <source>
        <dbReference type="EMBL" id="CAH2237023.1"/>
    </source>
</evidence>
<dbReference type="OrthoDB" id="6436213at2759"/>
<dbReference type="AlphaFoldDB" id="A0A8S4RH39"/>
<evidence type="ECO:0000256" key="2">
    <source>
        <dbReference type="ARBA" id="ARBA00022729"/>
    </source>
</evidence>
<dbReference type="InterPro" id="IPR050468">
    <property type="entry name" value="Cuticle_Struct_Prot"/>
</dbReference>
<comment type="caution">
    <text evidence="5">The sequence shown here is derived from an EMBL/GenBank/DDBJ whole genome shotgun (WGS) entry which is preliminary data.</text>
</comment>
<accession>A0A8S4RH39</accession>
<dbReference type="PROSITE" id="PS00233">
    <property type="entry name" value="CHIT_BIND_RR_1"/>
    <property type="match status" value="1"/>
</dbReference>
<sequence length="156" mass="17675">MFREFSLPVLWFLLVVTYATSDKEKESEAKILFNEYTIDAYGNYKFSFRTSNGISRTETAAVEDKGLNKIVIVRGLYTYIDTNGEEVFVEYIADDMGYRVLPVRLKLKGTVAGVITGKSLSPRLKLMDARLHVAGRAPFIPCEVLLCLKDDFPFIV</sequence>
<dbReference type="InterPro" id="IPR031311">
    <property type="entry name" value="CHIT_BIND_RR_consensus"/>
</dbReference>
<name>A0A8S4RH39_9NEOP</name>